<dbReference type="EMBL" id="UZAF01017730">
    <property type="protein sequence ID" value="VDO44451.1"/>
    <property type="molecule type" value="Genomic_DNA"/>
</dbReference>
<comment type="similarity">
    <text evidence="2">Belongs to the TFIIA subunit 2 family.</text>
</comment>
<organism evidence="10">
    <name type="scientific">Haemonchus placei</name>
    <name type="common">Barber's pole worm</name>
    <dbReference type="NCBI Taxonomy" id="6290"/>
    <lineage>
        <taxon>Eukaryota</taxon>
        <taxon>Metazoa</taxon>
        <taxon>Ecdysozoa</taxon>
        <taxon>Nematoda</taxon>
        <taxon>Chromadorea</taxon>
        <taxon>Rhabditida</taxon>
        <taxon>Rhabditina</taxon>
        <taxon>Rhabditomorpha</taxon>
        <taxon>Strongyloidea</taxon>
        <taxon>Trichostrongylidae</taxon>
        <taxon>Haemonchus</taxon>
    </lineage>
</organism>
<dbReference type="Pfam" id="PF02751">
    <property type="entry name" value="TFIIA_gamma_C"/>
    <property type="match status" value="1"/>
</dbReference>
<reference evidence="10" key="1">
    <citation type="submission" date="2017-02" db="UniProtKB">
        <authorList>
            <consortium name="WormBaseParasite"/>
        </authorList>
    </citation>
    <scope>IDENTIFICATION</scope>
</reference>
<dbReference type="InterPro" id="IPR015871">
    <property type="entry name" value="TFIIA_gsu_C"/>
</dbReference>
<dbReference type="Pfam" id="PF02268">
    <property type="entry name" value="TFIIA_gamma_N"/>
    <property type="match status" value="1"/>
</dbReference>
<dbReference type="Gene3D" id="2.30.18.10">
    <property type="entry name" value="Transcription factor IIA (TFIIA), beta-barrel domain"/>
    <property type="match status" value="1"/>
</dbReference>
<dbReference type="InterPro" id="IPR009088">
    <property type="entry name" value="TFIIA_b-brl"/>
</dbReference>
<dbReference type="SUPFAM" id="SSF47396">
    <property type="entry name" value="Transcription factor IIA (TFIIA), alpha-helical domain"/>
    <property type="match status" value="1"/>
</dbReference>
<dbReference type="WBParaSite" id="HPLM_0001201301-mRNA-1">
    <property type="protein sequence ID" value="HPLM_0001201301-mRNA-1"/>
    <property type="gene ID" value="HPLM_0001201301"/>
</dbReference>
<dbReference type="OrthoDB" id="586585at2759"/>
<feature type="domain" description="Transcription initiation factor IIA gamma subunit C-terminal" evidence="7">
    <location>
        <begin position="81"/>
        <end position="121"/>
    </location>
</feature>
<dbReference type="STRING" id="6290.A0A0N4WLI6"/>
<evidence type="ECO:0000313" key="9">
    <source>
        <dbReference type="Proteomes" id="UP000268014"/>
    </source>
</evidence>
<proteinExistence type="inferred from homology"/>
<dbReference type="InterPro" id="IPR015872">
    <property type="entry name" value="TFIIA_gsu_N"/>
</dbReference>
<name>A0A0N4WLI6_HAEPC</name>
<protein>
    <submittedName>
        <fullName evidence="10">Transcription initiation factor IIA subunit 2</fullName>
    </submittedName>
</protein>
<evidence type="ECO:0000313" key="8">
    <source>
        <dbReference type="EMBL" id="VDO44451.1"/>
    </source>
</evidence>
<dbReference type="InterPro" id="IPR009083">
    <property type="entry name" value="TFIIA_a-hlx"/>
</dbReference>
<dbReference type="CDD" id="cd10014">
    <property type="entry name" value="TFIIA_gamma_C"/>
    <property type="match status" value="1"/>
</dbReference>
<gene>
    <name evidence="8" type="ORF">HPLM_LOCUS12005</name>
</gene>
<evidence type="ECO:0000256" key="1">
    <source>
        <dbReference type="ARBA" id="ARBA00004123"/>
    </source>
</evidence>
<dbReference type="GO" id="GO:0005672">
    <property type="term" value="C:transcription factor TFIIA complex"/>
    <property type="evidence" value="ECO:0007669"/>
    <property type="project" value="InterPro"/>
</dbReference>
<dbReference type="OMA" id="ACDGRQT"/>
<keyword evidence="3" id="KW-0805">Transcription regulation</keyword>
<sequence>MGSSNDLELPTYLPADGAMSYMMYRETTLGKALTETLDQFIEENLISRSLAAKTLAIFDKNINKALAYKVKTRMQFKSERLLAYRYCDNVWTFILKDVDLHDIIWQFEQKIDKLKIVACEAITRPMPVLPLTSS</sequence>
<keyword evidence="5" id="KW-0539">Nucleus</keyword>
<keyword evidence="9" id="KW-1185">Reference proteome</keyword>
<keyword evidence="4" id="KW-0804">Transcription</keyword>
<dbReference type="Proteomes" id="UP000268014">
    <property type="component" value="Unassembled WGS sequence"/>
</dbReference>
<dbReference type="Gene3D" id="1.10.287.190">
    <property type="entry name" value="Transcription factor IIA gamma subunit, alpha-helical domain"/>
    <property type="match status" value="1"/>
</dbReference>
<dbReference type="PANTHER" id="PTHR10966">
    <property type="entry name" value="TRANSCRIPTION INITIATION FACTOR IIA SUBUNIT 2"/>
    <property type="match status" value="1"/>
</dbReference>
<dbReference type="SUPFAM" id="SSF50784">
    <property type="entry name" value="Transcription factor IIA (TFIIA), beta-barrel domain"/>
    <property type="match status" value="1"/>
</dbReference>
<dbReference type="AlphaFoldDB" id="A0A0N4WLI6"/>
<evidence type="ECO:0000256" key="2">
    <source>
        <dbReference type="ARBA" id="ARBA00007675"/>
    </source>
</evidence>
<evidence type="ECO:0000313" key="10">
    <source>
        <dbReference type="WBParaSite" id="HPLM_0001201301-mRNA-1"/>
    </source>
</evidence>
<evidence type="ECO:0000256" key="3">
    <source>
        <dbReference type="ARBA" id="ARBA00023015"/>
    </source>
</evidence>
<evidence type="ECO:0000256" key="4">
    <source>
        <dbReference type="ARBA" id="ARBA00023163"/>
    </source>
</evidence>
<comment type="subcellular location">
    <subcellularLocation>
        <location evidence="1">Nucleus</location>
    </subcellularLocation>
</comment>
<feature type="domain" description="Transcription initiation factor IIA gamma subunit N-terminal" evidence="6">
    <location>
        <begin position="20"/>
        <end position="66"/>
    </location>
</feature>
<reference evidence="8 9" key="2">
    <citation type="submission" date="2018-11" db="EMBL/GenBank/DDBJ databases">
        <authorList>
            <consortium name="Pathogen Informatics"/>
        </authorList>
    </citation>
    <scope>NUCLEOTIDE SEQUENCE [LARGE SCALE GENOMIC DNA]</scope>
    <source>
        <strain evidence="8 9">MHpl1</strain>
    </source>
</reference>
<accession>A0A0N4WLI6</accession>
<dbReference type="InterPro" id="IPR003194">
    <property type="entry name" value="TFIIA_gsu"/>
</dbReference>
<evidence type="ECO:0000256" key="5">
    <source>
        <dbReference type="ARBA" id="ARBA00023242"/>
    </source>
</evidence>
<dbReference type="GO" id="GO:0006367">
    <property type="term" value="P:transcription initiation at RNA polymerase II promoter"/>
    <property type="evidence" value="ECO:0007669"/>
    <property type="project" value="InterPro"/>
</dbReference>
<evidence type="ECO:0000259" key="7">
    <source>
        <dbReference type="Pfam" id="PF02751"/>
    </source>
</evidence>
<evidence type="ECO:0000259" key="6">
    <source>
        <dbReference type="Pfam" id="PF02268"/>
    </source>
</evidence>